<accession>A0A0E0MDX6</accession>
<name>A0A0E0MDX6_ORYPU</name>
<dbReference type="Gene3D" id="3.30.420.10">
    <property type="entry name" value="Ribonuclease H-like superfamily/Ribonuclease H"/>
    <property type="match status" value="1"/>
</dbReference>
<dbReference type="InterPro" id="IPR002156">
    <property type="entry name" value="RNaseH_domain"/>
</dbReference>
<reference evidence="2" key="1">
    <citation type="submission" date="2015-04" db="UniProtKB">
        <authorList>
            <consortium name="EnsemblPlants"/>
        </authorList>
    </citation>
    <scope>IDENTIFICATION</scope>
</reference>
<dbReference type="Proteomes" id="UP000026962">
    <property type="component" value="Chromosome 11"/>
</dbReference>
<dbReference type="AlphaFoldDB" id="A0A0E0MDX6"/>
<feature type="domain" description="RNase H type-1" evidence="1">
    <location>
        <begin position="47"/>
        <end position="122"/>
    </location>
</feature>
<dbReference type="EnsemblPlants" id="OPUNC11G06910.1">
    <property type="protein sequence ID" value="OPUNC11G06910.1"/>
    <property type="gene ID" value="OPUNC11G06910"/>
</dbReference>
<organism evidence="2">
    <name type="scientific">Oryza punctata</name>
    <name type="common">Red rice</name>
    <dbReference type="NCBI Taxonomy" id="4537"/>
    <lineage>
        <taxon>Eukaryota</taxon>
        <taxon>Viridiplantae</taxon>
        <taxon>Streptophyta</taxon>
        <taxon>Embryophyta</taxon>
        <taxon>Tracheophyta</taxon>
        <taxon>Spermatophyta</taxon>
        <taxon>Magnoliopsida</taxon>
        <taxon>Liliopsida</taxon>
        <taxon>Poales</taxon>
        <taxon>Poaceae</taxon>
        <taxon>BOP clade</taxon>
        <taxon>Oryzoideae</taxon>
        <taxon>Oryzeae</taxon>
        <taxon>Oryzinae</taxon>
        <taxon>Oryza</taxon>
    </lineage>
</organism>
<protein>
    <recommendedName>
        <fullName evidence="1">RNase H type-1 domain-containing protein</fullName>
    </recommendedName>
</protein>
<dbReference type="Gramene" id="OPUNC11G06910.1">
    <property type="protein sequence ID" value="OPUNC11G06910.1"/>
    <property type="gene ID" value="OPUNC11G06910"/>
</dbReference>
<evidence type="ECO:0000313" key="3">
    <source>
        <dbReference type="Proteomes" id="UP000026962"/>
    </source>
</evidence>
<reference evidence="2" key="2">
    <citation type="submission" date="2018-05" db="EMBL/GenBank/DDBJ databases">
        <title>OpunRS2 (Oryza punctata Reference Sequence Version 2).</title>
        <authorList>
            <person name="Zhang J."/>
            <person name="Kudrna D."/>
            <person name="Lee S."/>
            <person name="Talag J."/>
            <person name="Welchert J."/>
            <person name="Wing R.A."/>
        </authorList>
    </citation>
    <scope>NUCLEOTIDE SEQUENCE [LARGE SCALE GENOMIC DNA]</scope>
</reference>
<dbReference type="GO" id="GO:0004523">
    <property type="term" value="F:RNA-DNA hybrid ribonuclease activity"/>
    <property type="evidence" value="ECO:0007669"/>
    <property type="project" value="InterPro"/>
</dbReference>
<proteinExistence type="predicted"/>
<keyword evidence="3" id="KW-1185">Reference proteome</keyword>
<sequence>MSLKCLIKHREEYWIAILQSLASERVMTARLHVSFLVRILSTQKQLGFLSGLQLARKLKIRKIDVVTDNMEIYEVLIGRKDVFQHKHRDVLLMAIEIAKEFNVCRFRWEPRELLGLVNEMANATREGYQTKALSLRRIWKDRAYCLWGLLLQVHEIHVQVSRRALGSDDLSLPVSIELTAIIPQC</sequence>
<dbReference type="HOGENOM" id="CLU_1463516_0_0_1"/>
<dbReference type="GO" id="GO:0003676">
    <property type="term" value="F:nucleic acid binding"/>
    <property type="evidence" value="ECO:0007669"/>
    <property type="project" value="InterPro"/>
</dbReference>
<dbReference type="Pfam" id="PF13456">
    <property type="entry name" value="RVT_3"/>
    <property type="match status" value="1"/>
</dbReference>
<evidence type="ECO:0000313" key="2">
    <source>
        <dbReference type="EnsemblPlants" id="OPUNC11G06910.1"/>
    </source>
</evidence>
<evidence type="ECO:0000259" key="1">
    <source>
        <dbReference type="Pfam" id="PF13456"/>
    </source>
</evidence>
<dbReference type="InterPro" id="IPR036397">
    <property type="entry name" value="RNaseH_sf"/>
</dbReference>